<dbReference type="PROSITE" id="PS50089">
    <property type="entry name" value="ZF_RING_2"/>
    <property type="match status" value="1"/>
</dbReference>
<dbReference type="InterPro" id="IPR013083">
    <property type="entry name" value="Znf_RING/FYVE/PHD"/>
</dbReference>
<feature type="chain" id="PRO_5040305383" evidence="11">
    <location>
        <begin position="29"/>
        <end position="440"/>
    </location>
</feature>
<evidence type="ECO:0000256" key="2">
    <source>
        <dbReference type="ARBA" id="ARBA00022692"/>
    </source>
</evidence>
<comment type="caution">
    <text evidence="13">The sequence shown here is derived from an EMBL/GenBank/DDBJ whole genome shotgun (WGS) entry which is preliminary data.</text>
</comment>
<protein>
    <submittedName>
        <fullName evidence="13">6951_t:CDS:1</fullName>
    </submittedName>
</protein>
<dbReference type="Pfam" id="PF13639">
    <property type="entry name" value="zf-RING_2"/>
    <property type="match status" value="1"/>
</dbReference>
<organism evidence="13 14">
    <name type="scientific">Funneliformis mosseae</name>
    <name type="common">Endomycorrhizal fungus</name>
    <name type="synonym">Glomus mosseae</name>
    <dbReference type="NCBI Taxonomy" id="27381"/>
    <lineage>
        <taxon>Eukaryota</taxon>
        <taxon>Fungi</taxon>
        <taxon>Fungi incertae sedis</taxon>
        <taxon>Mucoromycota</taxon>
        <taxon>Glomeromycotina</taxon>
        <taxon>Glomeromycetes</taxon>
        <taxon>Glomerales</taxon>
        <taxon>Glomeraceae</taxon>
        <taxon>Funneliformis</taxon>
    </lineage>
</organism>
<evidence type="ECO:0000256" key="7">
    <source>
        <dbReference type="ARBA" id="ARBA00023136"/>
    </source>
</evidence>
<keyword evidence="6 10" id="KW-1133">Transmembrane helix</keyword>
<evidence type="ECO:0000313" key="13">
    <source>
        <dbReference type="EMBL" id="CAG8459565.1"/>
    </source>
</evidence>
<dbReference type="CDD" id="cd00538">
    <property type="entry name" value="PA"/>
    <property type="match status" value="1"/>
</dbReference>
<evidence type="ECO:0000256" key="1">
    <source>
        <dbReference type="ARBA" id="ARBA00004167"/>
    </source>
</evidence>
<keyword evidence="14" id="KW-1185">Reference proteome</keyword>
<dbReference type="PROSITE" id="PS51257">
    <property type="entry name" value="PROKAR_LIPOPROTEIN"/>
    <property type="match status" value="1"/>
</dbReference>
<sequence length="440" mass="48515">MTRFTPATFKSIPLLLLLISSCAINVLASPTLHQDMIYVSDNSDSIDNVVTTSDGKPAEGFDYTEENANLVPVTGTPEPTVSSIGILFSPGDVCTDAPKSIPSEIAQIARYKRIALIKQGACSIYDQIQTVQQQEGVVGAIIYNDGTTTSSSSKPNFVAKIPVFRVKGDSGNELMKSLENELNQQATESQRKMIRIVMLPSSGSFGGWQIAIIVIGSLLAASFLVSVLIHCRLYQLRRRERSLMVAQHEANVNAKLQTYTLEKSVVKSFPIKVYSKQDKISAVFQVSDSSRSPNGPDVCSICLEEYSDGETLRELPCSHFYHIDCVEKWLTTKSSHCPLCKQDATPPAIAEKREKRYVHTVQIQNNLDNIYNTSNETRNNRRNRSGESSSKLSRVLELFGYGSSSRDAQSSHVRPTGGNLFGIQELPPVVVRDGNLNRMV</sequence>
<evidence type="ECO:0000256" key="8">
    <source>
        <dbReference type="PROSITE-ProRule" id="PRU00175"/>
    </source>
</evidence>
<dbReference type="AlphaFoldDB" id="A0A9N8VTN6"/>
<dbReference type="Gene3D" id="3.50.30.30">
    <property type="match status" value="1"/>
</dbReference>
<feature type="domain" description="RING-type" evidence="12">
    <location>
        <begin position="299"/>
        <end position="341"/>
    </location>
</feature>
<feature type="region of interest" description="Disordered" evidence="9">
    <location>
        <begin position="369"/>
        <end position="390"/>
    </location>
</feature>
<evidence type="ECO:0000256" key="3">
    <source>
        <dbReference type="ARBA" id="ARBA00022723"/>
    </source>
</evidence>
<keyword evidence="3" id="KW-0479">Metal-binding</keyword>
<accession>A0A9N8VTN6</accession>
<dbReference type="SMART" id="SM00744">
    <property type="entry name" value="RINGv"/>
    <property type="match status" value="1"/>
</dbReference>
<dbReference type="PANTHER" id="PTHR47168:SF1">
    <property type="entry name" value="OS02G0798600 PROTEIN"/>
    <property type="match status" value="1"/>
</dbReference>
<dbReference type="Proteomes" id="UP000789375">
    <property type="component" value="Unassembled WGS sequence"/>
</dbReference>
<evidence type="ECO:0000256" key="11">
    <source>
        <dbReference type="SAM" id="SignalP"/>
    </source>
</evidence>
<evidence type="ECO:0000313" key="14">
    <source>
        <dbReference type="Proteomes" id="UP000789375"/>
    </source>
</evidence>
<dbReference type="CDD" id="cd16454">
    <property type="entry name" value="RING-H2_PA-TM-RING"/>
    <property type="match status" value="1"/>
</dbReference>
<dbReference type="EMBL" id="CAJVPP010000238">
    <property type="protein sequence ID" value="CAG8459565.1"/>
    <property type="molecule type" value="Genomic_DNA"/>
</dbReference>
<evidence type="ECO:0000256" key="4">
    <source>
        <dbReference type="ARBA" id="ARBA00022771"/>
    </source>
</evidence>
<evidence type="ECO:0000256" key="10">
    <source>
        <dbReference type="SAM" id="Phobius"/>
    </source>
</evidence>
<comment type="subcellular location">
    <subcellularLocation>
        <location evidence="1">Membrane</location>
        <topology evidence="1">Single-pass membrane protein</topology>
    </subcellularLocation>
</comment>
<dbReference type="InterPro" id="IPR051653">
    <property type="entry name" value="E3_ligase_sorting_rcpt"/>
</dbReference>
<evidence type="ECO:0000256" key="5">
    <source>
        <dbReference type="ARBA" id="ARBA00022833"/>
    </source>
</evidence>
<dbReference type="GO" id="GO:0008270">
    <property type="term" value="F:zinc ion binding"/>
    <property type="evidence" value="ECO:0007669"/>
    <property type="project" value="UniProtKB-KW"/>
</dbReference>
<keyword evidence="11" id="KW-0732">Signal</keyword>
<dbReference type="SMART" id="SM00184">
    <property type="entry name" value="RING"/>
    <property type="match status" value="1"/>
</dbReference>
<evidence type="ECO:0000259" key="12">
    <source>
        <dbReference type="PROSITE" id="PS50089"/>
    </source>
</evidence>
<dbReference type="PANTHER" id="PTHR47168">
    <property type="entry name" value="RING ZINC FINGER DOMAIN SUPERFAMILY PROTEIN-RELATED"/>
    <property type="match status" value="1"/>
</dbReference>
<proteinExistence type="predicted"/>
<evidence type="ECO:0000256" key="6">
    <source>
        <dbReference type="ARBA" id="ARBA00022989"/>
    </source>
</evidence>
<dbReference type="InterPro" id="IPR001841">
    <property type="entry name" value="Znf_RING"/>
</dbReference>
<gene>
    <name evidence="13" type="ORF">FMOSSE_LOCUS1966</name>
</gene>
<feature type="signal peptide" evidence="11">
    <location>
        <begin position="1"/>
        <end position="28"/>
    </location>
</feature>
<keyword evidence="4 8" id="KW-0863">Zinc-finger</keyword>
<keyword evidence="5" id="KW-0862">Zinc</keyword>
<dbReference type="GO" id="GO:0016020">
    <property type="term" value="C:membrane"/>
    <property type="evidence" value="ECO:0007669"/>
    <property type="project" value="UniProtKB-SubCell"/>
</dbReference>
<dbReference type="Pfam" id="PF02225">
    <property type="entry name" value="PA"/>
    <property type="match status" value="1"/>
</dbReference>
<dbReference type="InterPro" id="IPR003137">
    <property type="entry name" value="PA_domain"/>
</dbReference>
<evidence type="ECO:0000256" key="9">
    <source>
        <dbReference type="SAM" id="MobiDB-lite"/>
    </source>
</evidence>
<dbReference type="InterPro" id="IPR011016">
    <property type="entry name" value="Znf_RING-CH"/>
</dbReference>
<name>A0A9N8VTN6_FUNMO</name>
<keyword evidence="2 10" id="KW-0812">Transmembrane</keyword>
<keyword evidence="7 10" id="KW-0472">Membrane</keyword>
<reference evidence="13" key="1">
    <citation type="submission" date="2021-06" db="EMBL/GenBank/DDBJ databases">
        <authorList>
            <person name="Kallberg Y."/>
            <person name="Tangrot J."/>
            <person name="Rosling A."/>
        </authorList>
    </citation>
    <scope>NUCLEOTIDE SEQUENCE</scope>
    <source>
        <strain evidence="13">87-6 pot B 2015</strain>
    </source>
</reference>
<dbReference type="Gene3D" id="3.30.40.10">
    <property type="entry name" value="Zinc/RING finger domain, C3HC4 (zinc finger)"/>
    <property type="match status" value="1"/>
</dbReference>
<feature type="transmembrane region" description="Helical" evidence="10">
    <location>
        <begin position="208"/>
        <end position="231"/>
    </location>
</feature>
<dbReference type="SUPFAM" id="SSF57850">
    <property type="entry name" value="RING/U-box"/>
    <property type="match status" value="1"/>
</dbReference>